<dbReference type="InterPro" id="IPR006638">
    <property type="entry name" value="Elp3/MiaA/NifB-like_rSAM"/>
</dbReference>
<evidence type="ECO:0000256" key="2">
    <source>
        <dbReference type="ARBA" id="ARBA00023004"/>
    </source>
</evidence>
<sequence length="369" mass="41475">MKSGPRPFSPDRIDAPARIKGRGAASNPEGRFESIEKTREDDGWHREEADAPRPPTQITEERARSIISRNDSPDIHFTQSINPYRGCEHGCVYCYARPSHAYLNLSPGIDFETRLFAKTNAAELLRKELAKPGYACSPINLGANTDPYQPIERRYRITRSVLEVLYECRHPCTIITKNALIERDLDLLVPMAQERLVHAFVSVTSLDNRLSSALEPRASAPHRRLEAVAALNAAGVPCGVMVAPILPMVTDRWIEQILQRAAAAGATIAGYTVLRLPYELKDLFREWLELHVPQRAAHVMSLIRQMRSGRDNDPNFGSRMRGEGEFAELIRQRFQLACRKHGIGRGREVRLDTSAFRPPRAASPQGELL</sequence>
<dbReference type="InterPro" id="IPR058240">
    <property type="entry name" value="rSAM_sf"/>
</dbReference>
<evidence type="ECO:0000313" key="7">
    <source>
        <dbReference type="Proteomes" id="UP001595886"/>
    </source>
</evidence>
<dbReference type="SFLD" id="SFLDG01084">
    <property type="entry name" value="Uncharacterised_Radical_SAM_Su"/>
    <property type="match status" value="1"/>
</dbReference>
<evidence type="ECO:0000259" key="5">
    <source>
        <dbReference type="SMART" id="SM00729"/>
    </source>
</evidence>
<gene>
    <name evidence="6" type="ORF">ACFO6Q_07055</name>
</gene>
<keyword evidence="2" id="KW-0408">Iron</keyword>
<dbReference type="Pfam" id="PF04055">
    <property type="entry name" value="Radical_SAM"/>
    <property type="match status" value="1"/>
</dbReference>
<dbReference type="Proteomes" id="UP001595886">
    <property type="component" value="Unassembled WGS sequence"/>
</dbReference>
<reference evidence="7" key="1">
    <citation type="journal article" date="2019" name="Int. J. Syst. Evol. Microbiol.">
        <title>The Global Catalogue of Microorganisms (GCM) 10K type strain sequencing project: providing services to taxonomists for standard genome sequencing and annotation.</title>
        <authorList>
            <consortium name="The Broad Institute Genomics Platform"/>
            <consortium name="The Broad Institute Genome Sequencing Center for Infectious Disease"/>
            <person name="Wu L."/>
            <person name="Ma J."/>
        </authorList>
    </citation>
    <scope>NUCLEOTIDE SEQUENCE [LARGE SCALE GENOMIC DNA]</scope>
    <source>
        <strain evidence="7">CCUG 30340</strain>
    </source>
</reference>
<dbReference type="EMBL" id="JBHSHD010000006">
    <property type="protein sequence ID" value="MFC4820074.1"/>
    <property type="molecule type" value="Genomic_DNA"/>
</dbReference>
<evidence type="ECO:0000256" key="4">
    <source>
        <dbReference type="SAM" id="MobiDB-lite"/>
    </source>
</evidence>
<accession>A0ABV9QUG5</accession>
<keyword evidence="7" id="KW-1185">Reference proteome</keyword>
<organism evidence="6 7">
    <name type="scientific">Dokdonella ginsengisoli</name>
    <dbReference type="NCBI Taxonomy" id="363846"/>
    <lineage>
        <taxon>Bacteria</taxon>
        <taxon>Pseudomonadati</taxon>
        <taxon>Pseudomonadota</taxon>
        <taxon>Gammaproteobacteria</taxon>
        <taxon>Lysobacterales</taxon>
        <taxon>Rhodanobacteraceae</taxon>
        <taxon>Dokdonella</taxon>
    </lineage>
</organism>
<dbReference type="InterPro" id="IPR040086">
    <property type="entry name" value="MJ0683-like"/>
</dbReference>
<protein>
    <submittedName>
        <fullName evidence="6">PA0069 family radical SAM protein</fullName>
    </submittedName>
</protein>
<keyword evidence="3" id="KW-0411">Iron-sulfur</keyword>
<dbReference type="PANTHER" id="PTHR43432">
    <property type="entry name" value="SLR0285 PROTEIN"/>
    <property type="match status" value="1"/>
</dbReference>
<evidence type="ECO:0000313" key="6">
    <source>
        <dbReference type="EMBL" id="MFC4820074.1"/>
    </source>
</evidence>
<dbReference type="RefSeq" id="WP_380019898.1">
    <property type="nucleotide sequence ID" value="NZ_JBHSHD010000006.1"/>
</dbReference>
<dbReference type="CDD" id="cd01335">
    <property type="entry name" value="Radical_SAM"/>
    <property type="match status" value="1"/>
</dbReference>
<feature type="compositionally biased region" description="Basic and acidic residues" evidence="4">
    <location>
        <begin position="30"/>
        <end position="51"/>
    </location>
</feature>
<dbReference type="PANTHER" id="PTHR43432:SF3">
    <property type="entry name" value="SLR0285 PROTEIN"/>
    <property type="match status" value="1"/>
</dbReference>
<evidence type="ECO:0000256" key="1">
    <source>
        <dbReference type="ARBA" id="ARBA00022723"/>
    </source>
</evidence>
<feature type="region of interest" description="Disordered" evidence="4">
    <location>
        <begin position="1"/>
        <end position="58"/>
    </location>
</feature>
<feature type="domain" description="Elp3/MiaA/NifB-like radical SAM core" evidence="5">
    <location>
        <begin position="77"/>
        <end position="302"/>
    </location>
</feature>
<proteinExistence type="predicted"/>
<comment type="caution">
    <text evidence="6">The sequence shown here is derived from an EMBL/GenBank/DDBJ whole genome shotgun (WGS) entry which is preliminary data.</text>
</comment>
<dbReference type="SUPFAM" id="SSF102114">
    <property type="entry name" value="Radical SAM enzymes"/>
    <property type="match status" value="1"/>
</dbReference>
<evidence type="ECO:0000256" key="3">
    <source>
        <dbReference type="ARBA" id="ARBA00023014"/>
    </source>
</evidence>
<dbReference type="SFLD" id="SFLDS00029">
    <property type="entry name" value="Radical_SAM"/>
    <property type="match status" value="1"/>
</dbReference>
<dbReference type="NCBIfam" id="NF033668">
    <property type="entry name" value="rSAM_PA0069"/>
    <property type="match status" value="1"/>
</dbReference>
<dbReference type="Gene3D" id="3.80.30.30">
    <property type="match status" value="1"/>
</dbReference>
<dbReference type="SMART" id="SM00729">
    <property type="entry name" value="Elp3"/>
    <property type="match status" value="1"/>
</dbReference>
<keyword evidence="1" id="KW-0479">Metal-binding</keyword>
<name>A0ABV9QUG5_9GAMM</name>
<dbReference type="InterPro" id="IPR007197">
    <property type="entry name" value="rSAM"/>
</dbReference>